<evidence type="ECO:0000313" key="19">
    <source>
        <dbReference type="Proteomes" id="UP000231693"/>
    </source>
</evidence>
<dbReference type="PIRSF" id="PIRSF006468">
    <property type="entry name" value="BCAT1"/>
    <property type="match status" value="1"/>
</dbReference>
<protein>
    <recommendedName>
        <fullName evidence="17">Branched-chain-amino-acid aminotransferase</fullName>
        <ecNumber evidence="17">2.6.1.42</ecNumber>
    </recommendedName>
</protein>
<dbReference type="InterPro" id="IPR043132">
    <property type="entry name" value="BCAT-like_C"/>
</dbReference>
<name>A0A2M9CPE8_9CELL</name>
<dbReference type="EMBL" id="PGFE01000002">
    <property type="protein sequence ID" value="PJJ73765.1"/>
    <property type="molecule type" value="Genomic_DNA"/>
</dbReference>
<dbReference type="PROSITE" id="PS00770">
    <property type="entry name" value="AA_TRANSFER_CLASS_4"/>
    <property type="match status" value="1"/>
</dbReference>
<comment type="pathway">
    <text evidence="2">Amino-acid biosynthesis; L-isoleucine biosynthesis; L-isoleucine from 2-oxobutanoate: step 4/4.</text>
</comment>
<keyword evidence="19" id="KW-1185">Reference proteome</keyword>
<keyword evidence="10 17" id="KW-0100">Branched-chain amino acid biosynthesis</keyword>
<evidence type="ECO:0000256" key="2">
    <source>
        <dbReference type="ARBA" id="ARBA00004824"/>
    </source>
</evidence>
<dbReference type="PANTHER" id="PTHR11825:SF44">
    <property type="entry name" value="BRANCHED-CHAIN-AMINO-ACID AMINOTRANSFERASE"/>
    <property type="match status" value="1"/>
</dbReference>
<evidence type="ECO:0000256" key="8">
    <source>
        <dbReference type="ARBA" id="ARBA00022679"/>
    </source>
</evidence>
<gene>
    <name evidence="18" type="ORF">CLV28_1243</name>
</gene>
<accession>A0A2M9CPE8</accession>
<dbReference type="CDD" id="cd01557">
    <property type="entry name" value="BCAT_beta_family"/>
    <property type="match status" value="1"/>
</dbReference>
<evidence type="ECO:0000256" key="4">
    <source>
        <dbReference type="ARBA" id="ARBA00005072"/>
    </source>
</evidence>
<dbReference type="Gene3D" id="3.20.10.10">
    <property type="entry name" value="D-amino Acid Aminotransferase, subunit A, domain 2"/>
    <property type="match status" value="1"/>
</dbReference>
<comment type="similarity">
    <text evidence="5 15">Belongs to the class-IV pyridoxal-phosphate-dependent aminotransferase family.</text>
</comment>
<dbReference type="GO" id="GO:0052654">
    <property type="term" value="F:L-leucine-2-oxoglutarate transaminase activity"/>
    <property type="evidence" value="ECO:0007669"/>
    <property type="project" value="RHEA"/>
</dbReference>
<reference evidence="18 19" key="1">
    <citation type="submission" date="2017-11" db="EMBL/GenBank/DDBJ databases">
        <title>Genomic Encyclopedia of Archaeal and Bacterial Type Strains, Phase II (KMG-II): From Individual Species to Whole Genera.</title>
        <authorList>
            <person name="Goeker M."/>
        </authorList>
    </citation>
    <scope>NUCLEOTIDE SEQUENCE [LARGE SCALE GENOMIC DNA]</scope>
    <source>
        <strain evidence="18 19">DSM 25478</strain>
    </source>
</reference>
<keyword evidence="7 17" id="KW-0028">Amino-acid biosynthesis</keyword>
<evidence type="ECO:0000256" key="14">
    <source>
        <dbReference type="PIRSR" id="PIRSR006468-1"/>
    </source>
</evidence>
<dbReference type="RefSeq" id="WP_100422475.1">
    <property type="nucleotide sequence ID" value="NZ_BOOX01000019.1"/>
</dbReference>
<evidence type="ECO:0000256" key="5">
    <source>
        <dbReference type="ARBA" id="ARBA00009320"/>
    </source>
</evidence>
<dbReference type="UniPathway" id="UPA00049">
    <property type="reaction ID" value="UER00062"/>
</dbReference>
<evidence type="ECO:0000256" key="15">
    <source>
        <dbReference type="RuleBase" id="RU004106"/>
    </source>
</evidence>
<evidence type="ECO:0000313" key="18">
    <source>
        <dbReference type="EMBL" id="PJJ73765.1"/>
    </source>
</evidence>
<comment type="catalytic activity">
    <reaction evidence="11 17">
        <text>L-valine + 2-oxoglutarate = 3-methyl-2-oxobutanoate + L-glutamate</text>
        <dbReference type="Rhea" id="RHEA:24813"/>
        <dbReference type="ChEBI" id="CHEBI:11851"/>
        <dbReference type="ChEBI" id="CHEBI:16810"/>
        <dbReference type="ChEBI" id="CHEBI:29985"/>
        <dbReference type="ChEBI" id="CHEBI:57762"/>
        <dbReference type="EC" id="2.6.1.42"/>
    </reaction>
</comment>
<dbReference type="PANTHER" id="PTHR11825">
    <property type="entry name" value="SUBGROUP IIII AMINOTRANSFERASE"/>
    <property type="match status" value="1"/>
</dbReference>
<dbReference type="InterPro" id="IPR018300">
    <property type="entry name" value="Aminotrans_IV_CS"/>
</dbReference>
<dbReference type="UniPathway" id="UPA00047">
    <property type="reaction ID" value="UER00058"/>
</dbReference>
<dbReference type="EC" id="2.6.1.42" evidence="17"/>
<comment type="caution">
    <text evidence="18">The sequence shown here is derived from an EMBL/GenBank/DDBJ whole genome shotgun (WGS) entry which is preliminary data.</text>
</comment>
<sequence>MSTPLAPQILSSSLEDLVTLFDVRPSDSALPAAERDALVASSPKFGTVFTDHMARVSWTAADGWRDRRVEPYGPLQLDPATAVLHYAQEIFEGLKAYRHADGSVWTFRPEANADRFARSAHRLALPALSVDDFVASIAALVRTDEAWVPTAEESSLYLRPFMYASEAFLGVRPSLEAEFLVIASPVGAYFSGGVKPVSIWVDTQYSRAGAGGTGAAKCGGNYASSLLPQVEAQKHGCEQVCFLDAGTGTFLEELGGMNVFVVRADGSVETPELTGSILEGVTRSSIIALLGDAGRTVTERRIPLADLLADIESGAVTEVFACGTAAVVTPIGRLAGTAFDHTIADGGPGAVTMAVREELTGIQTGRVADRHGWLRRLA</sequence>
<dbReference type="GO" id="GO:0052655">
    <property type="term" value="F:L-valine-2-oxoglutarate transaminase activity"/>
    <property type="evidence" value="ECO:0007669"/>
    <property type="project" value="RHEA"/>
</dbReference>
<dbReference type="InterPro" id="IPR043131">
    <property type="entry name" value="BCAT-like_N"/>
</dbReference>
<dbReference type="OrthoDB" id="9804984at2"/>
<evidence type="ECO:0000256" key="11">
    <source>
        <dbReference type="ARBA" id="ARBA00048212"/>
    </source>
</evidence>
<dbReference type="Proteomes" id="UP000231693">
    <property type="component" value="Unassembled WGS sequence"/>
</dbReference>
<keyword evidence="9 16" id="KW-0663">Pyridoxal phosphate</keyword>
<dbReference type="NCBIfam" id="NF009897">
    <property type="entry name" value="PRK13357.1"/>
    <property type="match status" value="1"/>
</dbReference>
<keyword evidence="8 17" id="KW-0808">Transferase</keyword>
<evidence type="ECO:0000256" key="9">
    <source>
        <dbReference type="ARBA" id="ARBA00022898"/>
    </source>
</evidence>
<dbReference type="GO" id="GO:0009097">
    <property type="term" value="P:isoleucine biosynthetic process"/>
    <property type="evidence" value="ECO:0007669"/>
    <property type="project" value="UniProtKB-UniPathway"/>
</dbReference>
<dbReference type="Pfam" id="PF01063">
    <property type="entry name" value="Aminotran_4"/>
    <property type="match status" value="1"/>
</dbReference>
<organism evidence="18 19">
    <name type="scientific">Sediminihabitans luteus</name>
    <dbReference type="NCBI Taxonomy" id="1138585"/>
    <lineage>
        <taxon>Bacteria</taxon>
        <taxon>Bacillati</taxon>
        <taxon>Actinomycetota</taxon>
        <taxon>Actinomycetes</taxon>
        <taxon>Micrococcales</taxon>
        <taxon>Cellulomonadaceae</taxon>
        <taxon>Sediminihabitans</taxon>
    </lineage>
</organism>
<dbReference type="AlphaFoldDB" id="A0A2M9CPE8"/>
<comment type="pathway">
    <text evidence="4">Amino-acid biosynthesis; L-leucine biosynthesis; L-leucine from 3-methyl-2-oxobutanoate: step 4/4.</text>
</comment>
<evidence type="ECO:0000256" key="3">
    <source>
        <dbReference type="ARBA" id="ARBA00004931"/>
    </source>
</evidence>
<dbReference type="InterPro" id="IPR036038">
    <property type="entry name" value="Aminotransferase-like"/>
</dbReference>
<comment type="catalytic activity">
    <reaction evidence="13 17">
        <text>L-leucine + 2-oxoglutarate = 4-methyl-2-oxopentanoate + L-glutamate</text>
        <dbReference type="Rhea" id="RHEA:18321"/>
        <dbReference type="ChEBI" id="CHEBI:16810"/>
        <dbReference type="ChEBI" id="CHEBI:17865"/>
        <dbReference type="ChEBI" id="CHEBI:29985"/>
        <dbReference type="ChEBI" id="CHEBI:57427"/>
        <dbReference type="EC" id="2.6.1.42"/>
    </reaction>
</comment>
<evidence type="ECO:0000256" key="17">
    <source>
        <dbReference type="RuleBase" id="RU004517"/>
    </source>
</evidence>
<dbReference type="SUPFAM" id="SSF56752">
    <property type="entry name" value="D-aminoacid aminotransferase-like PLP-dependent enzymes"/>
    <property type="match status" value="1"/>
</dbReference>
<evidence type="ECO:0000256" key="6">
    <source>
        <dbReference type="ARBA" id="ARBA00022576"/>
    </source>
</evidence>
<dbReference type="InterPro" id="IPR001544">
    <property type="entry name" value="Aminotrans_IV"/>
</dbReference>
<keyword evidence="6 17" id="KW-0032">Aminotransferase</keyword>
<evidence type="ECO:0000256" key="10">
    <source>
        <dbReference type="ARBA" id="ARBA00023304"/>
    </source>
</evidence>
<dbReference type="Gene3D" id="3.30.470.10">
    <property type="match status" value="1"/>
</dbReference>
<comment type="pathway">
    <text evidence="3">Amino-acid biosynthesis; L-valine biosynthesis; L-valine from pyruvate: step 4/4.</text>
</comment>
<evidence type="ECO:0000256" key="13">
    <source>
        <dbReference type="ARBA" id="ARBA00049229"/>
    </source>
</evidence>
<dbReference type="GO" id="GO:0052656">
    <property type="term" value="F:L-isoleucine-2-oxoglutarate transaminase activity"/>
    <property type="evidence" value="ECO:0007669"/>
    <property type="project" value="RHEA"/>
</dbReference>
<dbReference type="GO" id="GO:0009098">
    <property type="term" value="P:L-leucine biosynthetic process"/>
    <property type="evidence" value="ECO:0007669"/>
    <property type="project" value="UniProtKB-UniPathway"/>
</dbReference>
<proteinExistence type="inferred from homology"/>
<evidence type="ECO:0000256" key="1">
    <source>
        <dbReference type="ARBA" id="ARBA00001933"/>
    </source>
</evidence>
<dbReference type="UniPathway" id="UPA00048">
    <property type="reaction ID" value="UER00073"/>
</dbReference>
<evidence type="ECO:0000256" key="12">
    <source>
        <dbReference type="ARBA" id="ARBA00048798"/>
    </source>
</evidence>
<evidence type="ECO:0000256" key="7">
    <source>
        <dbReference type="ARBA" id="ARBA00022605"/>
    </source>
</evidence>
<feature type="modified residue" description="N6-(pyridoxal phosphate)lysine" evidence="14">
    <location>
        <position position="217"/>
    </location>
</feature>
<evidence type="ECO:0000256" key="16">
    <source>
        <dbReference type="RuleBase" id="RU004516"/>
    </source>
</evidence>
<comment type="catalytic activity">
    <reaction evidence="12 17">
        <text>L-isoleucine + 2-oxoglutarate = (S)-3-methyl-2-oxopentanoate + L-glutamate</text>
        <dbReference type="Rhea" id="RHEA:24801"/>
        <dbReference type="ChEBI" id="CHEBI:16810"/>
        <dbReference type="ChEBI" id="CHEBI:29985"/>
        <dbReference type="ChEBI" id="CHEBI:35146"/>
        <dbReference type="ChEBI" id="CHEBI:58045"/>
        <dbReference type="EC" id="2.6.1.42"/>
    </reaction>
</comment>
<dbReference type="NCBIfam" id="TIGR01123">
    <property type="entry name" value="ilvE_II"/>
    <property type="match status" value="1"/>
</dbReference>
<comment type="cofactor">
    <cofactor evidence="1 16">
        <name>pyridoxal 5'-phosphate</name>
        <dbReference type="ChEBI" id="CHEBI:597326"/>
    </cofactor>
</comment>
<dbReference type="GO" id="GO:0009099">
    <property type="term" value="P:L-valine biosynthetic process"/>
    <property type="evidence" value="ECO:0007669"/>
    <property type="project" value="UniProtKB-UniPathway"/>
</dbReference>
<dbReference type="InterPro" id="IPR033939">
    <property type="entry name" value="BCAT_family"/>
</dbReference>
<dbReference type="InterPro" id="IPR005786">
    <property type="entry name" value="B_amino_transII"/>
</dbReference>